<proteinExistence type="predicted"/>
<feature type="compositionally biased region" description="Polar residues" evidence="1">
    <location>
        <begin position="223"/>
        <end position="232"/>
    </location>
</feature>
<dbReference type="EMBL" id="KN833815">
    <property type="protein sequence ID" value="KIK17957.1"/>
    <property type="molecule type" value="Genomic_DNA"/>
</dbReference>
<dbReference type="AlphaFoldDB" id="A0A0C9Z6B8"/>
<reference evidence="2 3" key="1">
    <citation type="submission" date="2014-04" db="EMBL/GenBank/DDBJ databases">
        <authorList>
            <consortium name="DOE Joint Genome Institute"/>
            <person name="Kuo A."/>
            <person name="Kohler A."/>
            <person name="Costa M.D."/>
            <person name="Nagy L.G."/>
            <person name="Floudas D."/>
            <person name="Copeland A."/>
            <person name="Barry K.W."/>
            <person name="Cichocki N."/>
            <person name="Veneault-Fourrey C."/>
            <person name="LaButti K."/>
            <person name="Lindquist E.A."/>
            <person name="Lipzen A."/>
            <person name="Lundell T."/>
            <person name="Morin E."/>
            <person name="Murat C."/>
            <person name="Sun H."/>
            <person name="Tunlid A."/>
            <person name="Henrissat B."/>
            <person name="Grigoriev I.V."/>
            <person name="Hibbett D.S."/>
            <person name="Martin F."/>
            <person name="Nordberg H.P."/>
            <person name="Cantor M.N."/>
            <person name="Hua S.X."/>
        </authorList>
    </citation>
    <scope>NUCLEOTIDE SEQUENCE [LARGE SCALE GENOMIC DNA]</scope>
    <source>
        <strain evidence="2 3">441</strain>
    </source>
</reference>
<dbReference type="Proteomes" id="UP000054018">
    <property type="component" value="Unassembled WGS sequence"/>
</dbReference>
<organism evidence="2 3">
    <name type="scientific">Pisolithus microcarpus 441</name>
    <dbReference type="NCBI Taxonomy" id="765257"/>
    <lineage>
        <taxon>Eukaryota</taxon>
        <taxon>Fungi</taxon>
        <taxon>Dikarya</taxon>
        <taxon>Basidiomycota</taxon>
        <taxon>Agaricomycotina</taxon>
        <taxon>Agaricomycetes</taxon>
        <taxon>Agaricomycetidae</taxon>
        <taxon>Boletales</taxon>
        <taxon>Sclerodermatineae</taxon>
        <taxon>Pisolithaceae</taxon>
        <taxon>Pisolithus</taxon>
    </lineage>
</organism>
<feature type="region of interest" description="Disordered" evidence="1">
    <location>
        <begin position="1"/>
        <end position="20"/>
    </location>
</feature>
<reference evidence="3" key="2">
    <citation type="submission" date="2015-01" db="EMBL/GenBank/DDBJ databases">
        <title>Evolutionary Origins and Diversification of the Mycorrhizal Mutualists.</title>
        <authorList>
            <consortium name="DOE Joint Genome Institute"/>
            <consortium name="Mycorrhizal Genomics Consortium"/>
            <person name="Kohler A."/>
            <person name="Kuo A."/>
            <person name="Nagy L.G."/>
            <person name="Floudas D."/>
            <person name="Copeland A."/>
            <person name="Barry K.W."/>
            <person name="Cichocki N."/>
            <person name="Veneault-Fourrey C."/>
            <person name="LaButti K."/>
            <person name="Lindquist E.A."/>
            <person name="Lipzen A."/>
            <person name="Lundell T."/>
            <person name="Morin E."/>
            <person name="Murat C."/>
            <person name="Riley R."/>
            <person name="Ohm R."/>
            <person name="Sun H."/>
            <person name="Tunlid A."/>
            <person name="Henrissat B."/>
            <person name="Grigoriev I.V."/>
            <person name="Hibbett D.S."/>
            <person name="Martin F."/>
        </authorList>
    </citation>
    <scope>NUCLEOTIDE SEQUENCE [LARGE SCALE GENOMIC DNA]</scope>
    <source>
        <strain evidence="3">441</strain>
    </source>
</reference>
<protein>
    <submittedName>
        <fullName evidence="2">Uncharacterized protein</fullName>
    </submittedName>
</protein>
<feature type="region of interest" description="Disordered" evidence="1">
    <location>
        <begin position="263"/>
        <end position="295"/>
    </location>
</feature>
<name>A0A0C9Z6B8_9AGAM</name>
<sequence length="359" mass="38148">MSMTKTASSTKTATQPKYLPPDAACKLVPKMWAGEMKTLAALMGEIPDEAAEEEEQDHIEGLRKFTTHMSTEVPDYPEDTEIAIGSKAKPAQESSGPSQVGNKMVRWSQRQLEKATIRRDEGDKDLLVSADSAPVAVDATGQEESTTQPQEQPELAGELLQGSGGGTEVPALTMRVETEACERRAVPPAAIAASPPAPQTPSREATTTAPSASVSHPAPLFLPSSSTNTPVPENSHLEGDLQNNPQSFAASPSQLLDEAPIGELEGDQSGDEVNPEAPRGSVQGEDDVGSHPHGLAKARWTPFGGTPHAVAQYNACLAAAISTVKWAETIMAKLHSGMGQLGLVIQQAKREIRQLQEWQ</sequence>
<keyword evidence="3" id="KW-1185">Reference proteome</keyword>
<feature type="region of interest" description="Disordered" evidence="1">
    <location>
        <begin position="134"/>
        <end position="167"/>
    </location>
</feature>
<feature type="region of interest" description="Disordered" evidence="1">
    <location>
        <begin position="87"/>
        <end position="106"/>
    </location>
</feature>
<feature type="compositionally biased region" description="Low complexity" evidence="1">
    <location>
        <begin position="134"/>
        <end position="154"/>
    </location>
</feature>
<evidence type="ECO:0000313" key="2">
    <source>
        <dbReference type="EMBL" id="KIK17957.1"/>
    </source>
</evidence>
<feature type="compositionally biased region" description="Low complexity" evidence="1">
    <location>
        <begin position="1"/>
        <end position="14"/>
    </location>
</feature>
<feature type="region of interest" description="Disordered" evidence="1">
    <location>
        <begin position="188"/>
        <end position="248"/>
    </location>
</feature>
<evidence type="ECO:0000256" key="1">
    <source>
        <dbReference type="SAM" id="MobiDB-lite"/>
    </source>
</evidence>
<accession>A0A0C9Z6B8</accession>
<evidence type="ECO:0000313" key="3">
    <source>
        <dbReference type="Proteomes" id="UP000054018"/>
    </source>
</evidence>
<feature type="compositionally biased region" description="Polar residues" evidence="1">
    <location>
        <begin position="202"/>
        <end position="214"/>
    </location>
</feature>
<feature type="compositionally biased region" description="Acidic residues" evidence="1">
    <location>
        <begin position="264"/>
        <end position="274"/>
    </location>
</feature>
<gene>
    <name evidence="2" type="ORF">PISMIDRAFT_14691</name>
</gene>
<dbReference type="HOGENOM" id="CLU_043570_1_0_1"/>
<feature type="compositionally biased region" description="Polar residues" evidence="1">
    <location>
        <begin position="92"/>
        <end position="101"/>
    </location>
</feature>